<sequence>MKKLILIVLGFSALSTALPAHETLNVKLDEGLRYQYAKDSNRQIQLADVQATSGDTYDPASFDPDVTNVYHLFTRTNPTISQPIMYKNSNLLLQSSFNSNRRTIILFHGSMGSPTSNFVRAVVPALLSVEDLNVIAIDWTIGANSLNYRLVNWNTVKSGQAVARFIEWLNQERGSTLEQFHLIGHGVGGHQAGIVGRNLNGQISYITGLNPSLIGWVNNVDRLSPNDAVYTEVLHTNFIHGYLGDLAQVDFYFNGAISMPGCESNECDHEMSYLYFAESITSGGFTGRECLNYYAALLRMCDFHPGRLMMGGLIPKTGNAGVYFLETNADPPYSQG</sequence>
<reference evidence="7 8" key="1">
    <citation type="submission" date="2023-11" db="EMBL/GenBank/DDBJ databases">
        <authorList>
            <person name="Okamura Y."/>
        </authorList>
    </citation>
    <scope>NUCLEOTIDE SEQUENCE [LARGE SCALE GENOMIC DNA]</scope>
</reference>
<name>A0AAV1J7V8_9NEOP</name>
<feature type="domain" description="Lipase" evidence="6">
    <location>
        <begin position="70"/>
        <end position="332"/>
    </location>
</feature>
<evidence type="ECO:0000313" key="7">
    <source>
        <dbReference type="EMBL" id="CAK1544581.1"/>
    </source>
</evidence>
<accession>A0AAV1J7V8</accession>
<evidence type="ECO:0000259" key="6">
    <source>
        <dbReference type="Pfam" id="PF00151"/>
    </source>
</evidence>
<comment type="similarity">
    <text evidence="2 4">Belongs to the AB hydrolase superfamily. Lipase family.</text>
</comment>
<dbReference type="PRINTS" id="PR00821">
    <property type="entry name" value="TAGLIPASE"/>
</dbReference>
<dbReference type="Gene3D" id="3.40.50.1820">
    <property type="entry name" value="alpha/beta hydrolase"/>
    <property type="match status" value="1"/>
</dbReference>
<evidence type="ECO:0000256" key="3">
    <source>
        <dbReference type="ARBA" id="ARBA00022525"/>
    </source>
</evidence>
<comment type="subcellular location">
    <subcellularLocation>
        <location evidence="1">Secreted</location>
    </subcellularLocation>
</comment>
<keyword evidence="5" id="KW-0732">Signal</keyword>
<protein>
    <recommendedName>
        <fullName evidence="6">Lipase domain-containing protein</fullName>
    </recommendedName>
</protein>
<evidence type="ECO:0000313" key="8">
    <source>
        <dbReference type="Proteomes" id="UP001497472"/>
    </source>
</evidence>
<gene>
    <name evidence="7" type="ORF">LNINA_LOCUS4312</name>
</gene>
<dbReference type="Proteomes" id="UP001497472">
    <property type="component" value="Unassembled WGS sequence"/>
</dbReference>
<dbReference type="PANTHER" id="PTHR11610">
    <property type="entry name" value="LIPASE"/>
    <property type="match status" value="1"/>
</dbReference>
<dbReference type="InterPro" id="IPR013818">
    <property type="entry name" value="Lipase"/>
</dbReference>
<evidence type="ECO:0000256" key="1">
    <source>
        <dbReference type="ARBA" id="ARBA00004613"/>
    </source>
</evidence>
<dbReference type="GO" id="GO:0005615">
    <property type="term" value="C:extracellular space"/>
    <property type="evidence" value="ECO:0007669"/>
    <property type="project" value="TreeGrafter"/>
</dbReference>
<evidence type="ECO:0000256" key="4">
    <source>
        <dbReference type="RuleBase" id="RU004262"/>
    </source>
</evidence>
<evidence type="ECO:0000256" key="5">
    <source>
        <dbReference type="SAM" id="SignalP"/>
    </source>
</evidence>
<dbReference type="AlphaFoldDB" id="A0AAV1J7V8"/>
<dbReference type="Pfam" id="PF00151">
    <property type="entry name" value="Lipase"/>
    <property type="match status" value="1"/>
</dbReference>
<dbReference type="InterPro" id="IPR029058">
    <property type="entry name" value="AB_hydrolase_fold"/>
</dbReference>
<dbReference type="InterPro" id="IPR000734">
    <property type="entry name" value="TAG_lipase"/>
</dbReference>
<comment type="caution">
    <text evidence="7">The sequence shown here is derived from an EMBL/GenBank/DDBJ whole genome shotgun (WGS) entry which is preliminary data.</text>
</comment>
<proteinExistence type="inferred from homology"/>
<dbReference type="EMBL" id="CAVLEF010000005">
    <property type="protein sequence ID" value="CAK1544581.1"/>
    <property type="molecule type" value="Genomic_DNA"/>
</dbReference>
<dbReference type="GO" id="GO:0017171">
    <property type="term" value="F:serine hydrolase activity"/>
    <property type="evidence" value="ECO:0007669"/>
    <property type="project" value="TreeGrafter"/>
</dbReference>
<dbReference type="GO" id="GO:0016042">
    <property type="term" value="P:lipid catabolic process"/>
    <property type="evidence" value="ECO:0007669"/>
    <property type="project" value="TreeGrafter"/>
</dbReference>
<keyword evidence="3" id="KW-0964">Secreted</keyword>
<evidence type="ECO:0000256" key="2">
    <source>
        <dbReference type="ARBA" id="ARBA00010701"/>
    </source>
</evidence>
<feature type="signal peptide" evidence="5">
    <location>
        <begin position="1"/>
        <end position="17"/>
    </location>
</feature>
<feature type="chain" id="PRO_5043393282" description="Lipase domain-containing protein" evidence="5">
    <location>
        <begin position="18"/>
        <end position="336"/>
    </location>
</feature>
<dbReference type="PANTHER" id="PTHR11610:SF173">
    <property type="entry name" value="LIPASE DOMAIN-CONTAINING PROTEIN-RELATED"/>
    <property type="match status" value="1"/>
</dbReference>
<organism evidence="7 8">
    <name type="scientific">Leptosia nina</name>
    <dbReference type="NCBI Taxonomy" id="320188"/>
    <lineage>
        <taxon>Eukaryota</taxon>
        <taxon>Metazoa</taxon>
        <taxon>Ecdysozoa</taxon>
        <taxon>Arthropoda</taxon>
        <taxon>Hexapoda</taxon>
        <taxon>Insecta</taxon>
        <taxon>Pterygota</taxon>
        <taxon>Neoptera</taxon>
        <taxon>Endopterygota</taxon>
        <taxon>Lepidoptera</taxon>
        <taxon>Glossata</taxon>
        <taxon>Ditrysia</taxon>
        <taxon>Papilionoidea</taxon>
        <taxon>Pieridae</taxon>
        <taxon>Pierinae</taxon>
        <taxon>Leptosia</taxon>
    </lineage>
</organism>
<keyword evidence="8" id="KW-1185">Reference proteome</keyword>
<dbReference type="GO" id="GO:0016298">
    <property type="term" value="F:lipase activity"/>
    <property type="evidence" value="ECO:0007669"/>
    <property type="project" value="InterPro"/>
</dbReference>
<dbReference type="SUPFAM" id="SSF53474">
    <property type="entry name" value="alpha/beta-Hydrolases"/>
    <property type="match status" value="1"/>
</dbReference>